<proteinExistence type="predicted"/>
<dbReference type="InParanoid" id="A0A1H9CWZ7"/>
<sequence>MEEGLQLKKGLIEHCHAHVDERMSTITRSLRSIEESRNGETKSSAGDKFETGRAMMQMEEAKLNAQLGEVMKLRETMAGVKETASGDRIATGSLVATNRGLYFLAVGIGKVKLGGRTIFCTSLTAPIGLQLHGKQVGESFTFNELDFEVLGVV</sequence>
<reference evidence="2" key="1">
    <citation type="submission" date="2016-10" db="EMBL/GenBank/DDBJ databases">
        <authorList>
            <person name="Varghese N."/>
            <person name="Submissions S."/>
        </authorList>
    </citation>
    <scope>NUCLEOTIDE SEQUENCE [LARGE SCALE GENOMIC DNA]</scope>
    <source>
        <strain evidence="2">DSM 24740</strain>
    </source>
</reference>
<dbReference type="AlphaFoldDB" id="A0A1H9CWZ7"/>
<evidence type="ECO:0000313" key="1">
    <source>
        <dbReference type="EMBL" id="SEQ05732.1"/>
    </source>
</evidence>
<evidence type="ECO:0000313" key="2">
    <source>
        <dbReference type="Proteomes" id="UP000199021"/>
    </source>
</evidence>
<name>A0A1H9CWZ7_9BACT</name>
<protein>
    <recommendedName>
        <fullName evidence="3">3-oxoacyl-ACP synthase</fullName>
    </recommendedName>
</protein>
<evidence type="ECO:0008006" key="3">
    <source>
        <dbReference type="Google" id="ProtNLM"/>
    </source>
</evidence>
<dbReference type="OrthoDB" id="667380at2"/>
<gene>
    <name evidence="1" type="ORF">SAMN05444359_10551</name>
</gene>
<dbReference type="Proteomes" id="UP000199021">
    <property type="component" value="Unassembled WGS sequence"/>
</dbReference>
<dbReference type="RefSeq" id="WP_139211783.1">
    <property type="nucleotide sequence ID" value="NZ_FOFB01000005.1"/>
</dbReference>
<dbReference type="STRING" id="478744.SAMN05444359_10551"/>
<organism evidence="1 2">
    <name type="scientific">Neolewinella agarilytica</name>
    <dbReference type="NCBI Taxonomy" id="478744"/>
    <lineage>
        <taxon>Bacteria</taxon>
        <taxon>Pseudomonadati</taxon>
        <taxon>Bacteroidota</taxon>
        <taxon>Saprospiria</taxon>
        <taxon>Saprospirales</taxon>
        <taxon>Lewinellaceae</taxon>
        <taxon>Neolewinella</taxon>
    </lineage>
</organism>
<dbReference type="EMBL" id="FOFB01000005">
    <property type="protein sequence ID" value="SEQ05732.1"/>
    <property type="molecule type" value="Genomic_DNA"/>
</dbReference>
<keyword evidence="2" id="KW-1185">Reference proteome</keyword>
<accession>A0A1H9CWZ7</accession>